<dbReference type="PANTHER" id="PTHR31896:SF13">
    <property type="entry name" value="TRICHOTHECENE 3-O-ACETYLTRANSFERASE"/>
    <property type="match status" value="1"/>
</dbReference>
<evidence type="ECO:0000313" key="2">
    <source>
        <dbReference type="EMBL" id="KAK7943906.1"/>
    </source>
</evidence>
<organism evidence="2 3">
    <name type="scientific">Apiospora aurea</name>
    <dbReference type="NCBI Taxonomy" id="335848"/>
    <lineage>
        <taxon>Eukaryota</taxon>
        <taxon>Fungi</taxon>
        <taxon>Dikarya</taxon>
        <taxon>Ascomycota</taxon>
        <taxon>Pezizomycotina</taxon>
        <taxon>Sordariomycetes</taxon>
        <taxon>Xylariomycetidae</taxon>
        <taxon>Amphisphaeriales</taxon>
        <taxon>Apiosporaceae</taxon>
        <taxon>Apiospora</taxon>
    </lineage>
</organism>
<sequence>MANSIPSRVIHVKPQEVTTSNRGQIRNNWDEIFQVSDTGHQIISMWVKLVDIFELAEGSDQDRIVANLTKGLEKAVGDHPELTGTMHFDNEAKRIVIKRAKEGTVALHIKDATAAEDQIPSYAWYHEQDYPVHRLEIEHLIPAEAAGHPMHVAQDVDTPGPPVAAFQATFIEGGVIIATSVSHQVCDGLGWDSFNATWAAYSKAATTGKPASLDTNIPPHDYFIAKTKPTPEEWEALRGKYPTMQYRTDPAPPPPADFVMPEVKTRVFHFPRSKLAALKAECSRGLPEGAYVSSYDAVAALWWRAMLRAKRPLLNFGDDEASKCIHAVNMRKRADPPLPPRFIGTAVALPWSETVTIGQAMGPRESALPLLARTVRGNTASVTPEYIEGQTKWAAGGPDLRFNELNMPWILGKDCMGFAWHDMTPYQTHDYGFGRPTGFRWPQMGFESFFFTLPTRAGMGARGRTRGSRSRLGSRRAASRAWRGTRSCWLTASRGVWGLDTLHFDICTY</sequence>
<dbReference type="Pfam" id="PF02458">
    <property type="entry name" value="Transferase"/>
    <property type="match status" value="1"/>
</dbReference>
<protein>
    <recommendedName>
        <fullName evidence="4">Trichothecene 3-O-acetyltransferase</fullName>
    </recommendedName>
</protein>
<dbReference type="EMBL" id="JAQQWE010000008">
    <property type="protein sequence ID" value="KAK7943906.1"/>
    <property type="molecule type" value="Genomic_DNA"/>
</dbReference>
<comment type="caution">
    <text evidence="2">The sequence shown here is derived from an EMBL/GenBank/DDBJ whole genome shotgun (WGS) entry which is preliminary data.</text>
</comment>
<dbReference type="InterPro" id="IPR051283">
    <property type="entry name" value="Sec_Metabolite_Acyltrans"/>
</dbReference>
<dbReference type="RefSeq" id="XP_066695937.1">
    <property type="nucleotide sequence ID" value="XM_066849241.1"/>
</dbReference>
<dbReference type="Proteomes" id="UP001391051">
    <property type="component" value="Unassembled WGS sequence"/>
</dbReference>
<evidence type="ECO:0000256" key="1">
    <source>
        <dbReference type="ARBA" id="ARBA00022679"/>
    </source>
</evidence>
<keyword evidence="3" id="KW-1185">Reference proteome</keyword>
<reference evidence="2 3" key="1">
    <citation type="submission" date="2023-01" db="EMBL/GenBank/DDBJ databases">
        <title>Analysis of 21 Apiospora genomes using comparative genomics revels a genus with tremendous synthesis potential of carbohydrate active enzymes and secondary metabolites.</title>
        <authorList>
            <person name="Sorensen T."/>
        </authorList>
    </citation>
    <scope>NUCLEOTIDE SEQUENCE [LARGE SCALE GENOMIC DNA]</scope>
    <source>
        <strain evidence="2 3">CBS 24483</strain>
    </source>
</reference>
<dbReference type="InterPro" id="IPR023213">
    <property type="entry name" value="CAT-like_dom_sf"/>
</dbReference>
<dbReference type="Gene3D" id="3.30.559.10">
    <property type="entry name" value="Chloramphenicol acetyltransferase-like domain"/>
    <property type="match status" value="2"/>
</dbReference>
<gene>
    <name evidence="2" type="ORF">PG986_013019</name>
</gene>
<dbReference type="GeneID" id="92082303"/>
<evidence type="ECO:0008006" key="4">
    <source>
        <dbReference type="Google" id="ProtNLM"/>
    </source>
</evidence>
<name>A0ABR1Q1M7_9PEZI</name>
<proteinExistence type="predicted"/>
<keyword evidence="1" id="KW-0808">Transferase</keyword>
<evidence type="ECO:0000313" key="3">
    <source>
        <dbReference type="Proteomes" id="UP001391051"/>
    </source>
</evidence>
<dbReference type="PANTHER" id="PTHR31896">
    <property type="entry name" value="FAMILY REGULATORY PROTEIN, PUTATIVE (AFU_ORTHOLOGUE AFUA_3G14730)-RELATED"/>
    <property type="match status" value="1"/>
</dbReference>
<accession>A0ABR1Q1M7</accession>